<evidence type="ECO:0000313" key="1">
    <source>
        <dbReference type="EMBL" id="KAA0048783.1"/>
    </source>
</evidence>
<dbReference type="Proteomes" id="UP000321393">
    <property type="component" value="Unassembled WGS sequence"/>
</dbReference>
<proteinExistence type="predicted"/>
<dbReference type="AlphaFoldDB" id="A0A5A7TYU8"/>
<protein>
    <submittedName>
        <fullName evidence="1">Uncharacterized protein</fullName>
    </submittedName>
</protein>
<dbReference type="EMBL" id="SSTE01012402">
    <property type="protein sequence ID" value="KAA0048783.1"/>
    <property type="molecule type" value="Genomic_DNA"/>
</dbReference>
<name>A0A5A7TYU8_CUCMM</name>
<sequence>MQVAPATFWLRTRLPDRNASLSPPHSSPHAESLCRQGAHTDLPCAPSCGWLKFESSTLVVVTLLWLIQPRDTSRPQIHLHKLLCNPPNVAPQKDDTLDATPGQARLPTKFKSILNERPGLSPWKGAPKTVRAPLRSDLVIPRRAVNESGCLGMSLNRMASKLVKCKEANSGIPSYVAPPIDLDL</sequence>
<comment type="caution">
    <text evidence="1">The sequence shown here is derived from an EMBL/GenBank/DDBJ whole genome shotgun (WGS) entry which is preliminary data.</text>
</comment>
<organism evidence="1 2">
    <name type="scientific">Cucumis melo var. makuwa</name>
    <name type="common">Oriental melon</name>
    <dbReference type="NCBI Taxonomy" id="1194695"/>
    <lineage>
        <taxon>Eukaryota</taxon>
        <taxon>Viridiplantae</taxon>
        <taxon>Streptophyta</taxon>
        <taxon>Embryophyta</taxon>
        <taxon>Tracheophyta</taxon>
        <taxon>Spermatophyta</taxon>
        <taxon>Magnoliopsida</taxon>
        <taxon>eudicotyledons</taxon>
        <taxon>Gunneridae</taxon>
        <taxon>Pentapetalae</taxon>
        <taxon>rosids</taxon>
        <taxon>fabids</taxon>
        <taxon>Cucurbitales</taxon>
        <taxon>Cucurbitaceae</taxon>
        <taxon>Benincaseae</taxon>
        <taxon>Cucumis</taxon>
    </lineage>
</organism>
<accession>A0A5A7TYU8</accession>
<evidence type="ECO:0000313" key="2">
    <source>
        <dbReference type="Proteomes" id="UP000321393"/>
    </source>
</evidence>
<reference evidence="1 2" key="1">
    <citation type="submission" date="2019-08" db="EMBL/GenBank/DDBJ databases">
        <title>Draft genome sequences of two oriental melons (Cucumis melo L. var makuwa).</title>
        <authorList>
            <person name="Kwon S.-Y."/>
        </authorList>
    </citation>
    <scope>NUCLEOTIDE SEQUENCE [LARGE SCALE GENOMIC DNA]</scope>
    <source>
        <strain evidence="2">cv. SW 3</strain>
        <tissue evidence="1">Leaf</tissue>
    </source>
</reference>
<gene>
    <name evidence="1" type="ORF">E6C27_scaffold43G00980</name>
</gene>